<reference evidence="1" key="1">
    <citation type="submission" date="2014-09" db="EMBL/GenBank/DDBJ databases">
        <authorList>
            <person name="Magalhaes I.L.F."/>
            <person name="Oliveira U."/>
            <person name="Santos F.R."/>
            <person name="Vidigal T.H.D.A."/>
            <person name="Brescovit A.D."/>
            <person name="Santos A.J."/>
        </authorList>
    </citation>
    <scope>NUCLEOTIDE SEQUENCE</scope>
    <source>
        <tissue evidence="1">Shoot tissue taken approximately 20 cm above the soil surface</tissue>
    </source>
</reference>
<organism evidence="1">
    <name type="scientific">Arundo donax</name>
    <name type="common">Giant reed</name>
    <name type="synonym">Donax arundinaceus</name>
    <dbReference type="NCBI Taxonomy" id="35708"/>
    <lineage>
        <taxon>Eukaryota</taxon>
        <taxon>Viridiplantae</taxon>
        <taxon>Streptophyta</taxon>
        <taxon>Embryophyta</taxon>
        <taxon>Tracheophyta</taxon>
        <taxon>Spermatophyta</taxon>
        <taxon>Magnoliopsida</taxon>
        <taxon>Liliopsida</taxon>
        <taxon>Poales</taxon>
        <taxon>Poaceae</taxon>
        <taxon>PACMAD clade</taxon>
        <taxon>Arundinoideae</taxon>
        <taxon>Arundineae</taxon>
        <taxon>Arundo</taxon>
    </lineage>
</organism>
<sequence length="67" mass="7247">MTIRSSPTIDIILSNSSIGRSFQPDNVGIVPPFSAWSLSLSEDTMRLLNHASNSPFAGLPLTIFKVT</sequence>
<evidence type="ECO:0000313" key="1">
    <source>
        <dbReference type="EMBL" id="JAD88393.1"/>
    </source>
</evidence>
<dbReference type="AlphaFoldDB" id="A0A0A9DNX5"/>
<protein>
    <submittedName>
        <fullName evidence="1">Uncharacterized protein</fullName>
    </submittedName>
</protein>
<reference evidence="1" key="2">
    <citation type="journal article" date="2015" name="Data Brief">
        <title>Shoot transcriptome of the giant reed, Arundo donax.</title>
        <authorList>
            <person name="Barrero R.A."/>
            <person name="Guerrero F.D."/>
            <person name="Moolhuijzen P."/>
            <person name="Goolsby J.A."/>
            <person name="Tidwell J."/>
            <person name="Bellgard S.E."/>
            <person name="Bellgard M.I."/>
        </authorList>
    </citation>
    <scope>NUCLEOTIDE SEQUENCE</scope>
    <source>
        <tissue evidence="1">Shoot tissue taken approximately 20 cm above the soil surface</tissue>
    </source>
</reference>
<name>A0A0A9DNX5_ARUDO</name>
<dbReference type="EMBL" id="GBRH01209502">
    <property type="protein sequence ID" value="JAD88393.1"/>
    <property type="molecule type" value="Transcribed_RNA"/>
</dbReference>
<accession>A0A0A9DNX5</accession>
<proteinExistence type="predicted"/>